<dbReference type="SMART" id="SM00304">
    <property type="entry name" value="HAMP"/>
    <property type="match status" value="1"/>
</dbReference>
<dbReference type="InterPro" id="IPR003594">
    <property type="entry name" value="HATPase_dom"/>
</dbReference>
<dbReference type="Gene3D" id="3.30.565.10">
    <property type="entry name" value="Histidine kinase-like ATPase, C-terminal domain"/>
    <property type="match status" value="1"/>
</dbReference>
<feature type="domain" description="HAMP" evidence="13">
    <location>
        <begin position="389"/>
        <end position="444"/>
    </location>
</feature>
<dbReference type="OrthoDB" id="9804645at2"/>
<dbReference type="PANTHER" id="PTHR45436:SF5">
    <property type="entry name" value="SENSOR HISTIDINE KINASE TRCS"/>
    <property type="match status" value="1"/>
</dbReference>
<evidence type="ECO:0000256" key="4">
    <source>
        <dbReference type="ARBA" id="ARBA00022553"/>
    </source>
</evidence>
<protein>
    <recommendedName>
        <fullName evidence="3">histidine kinase</fullName>
        <ecNumber evidence="3">2.7.13.3</ecNumber>
    </recommendedName>
</protein>
<comment type="caution">
    <text evidence="14">The sequence shown here is derived from an EMBL/GenBank/DDBJ whole genome shotgun (WGS) entry which is preliminary data.</text>
</comment>
<dbReference type="Pfam" id="PF00512">
    <property type="entry name" value="HisKA"/>
    <property type="match status" value="1"/>
</dbReference>
<dbReference type="InterPro" id="IPR036890">
    <property type="entry name" value="HATPase_C_sf"/>
</dbReference>
<dbReference type="SMART" id="SM00388">
    <property type="entry name" value="HisKA"/>
    <property type="match status" value="1"/>
</dbReference>
<sequence length="669" mass="71149">MSLRRKLALISLVLLVLPWAAWRFVGTTEGLLRAGEEEALLATTGALARSLASLGSLPADRDRDSLLVWPSDRPLSVDGYGDEWRDWPDLPRPLPHLDGRSGEPPRLALAERGDALVALIEARDHSRRYRPAPSAAAAAGDHLRLRLRRAGTALHYRIAPLAPGAFQALPVEGNAPRHRISGVWQETPQGYSVELRIPRGAEVTALGASVHDRDARGPGAVHGTGPRARPAATRTLRRPAAALARQVDELLPRHTRAWVLDGSGWVIAAAGSLDLTGPGRPWLRNLIYRYLLASPLAPPAERSGPRARIAGPEVAQALAGEAGTRWRSVGGAGGVLISAAQPLAGGGALVVEQASDGVLLLTERALGEVLLAVLLAVALALGALLAFAGRLSRRIRGLRDAAASAVGSRGEVDPELPERSAGDELGDLSRSLGQTLESLRRYTAYLRSLTGRLAHELRTPLAIVTSSLDNLDRTRLTAEDTRYLDRAQAGAERLGTLLRAMSEATRIEQSLADTAAERFDLAALLRDYGEAYQQLYPGRRIQLDLPATPCPLHGAPELVGQLLDKLVDNAASFSPDGGWIRLAVAPSGSGYVLSVTNQGPPLPDFGDSDPFDALVSQRQGDPGDGRAHLGLGLTIVRLVAERHGGNVRAASLDDGGGAVFRVLLRDMPD</sequence>
<feature type="compositionally biased region" description="Basic and acidic residues" evidence="10">
    <location>
        <begin position="410"/>
        <end position="422"/>
    </location>
</feature>
<comment type="subcellular location">
    <subcellularLocation>
        <location evidence="2">Membrane</location>
    </subcellularLocation>
</comment>
<dbReference type="Gene3D" id="6.10.340.10">
    <property type="match status" value="1"/>
</dbReference>
<dbReference type="Pfam" id="PF02518">
    <property type="entry name" value="HATPase_c"/>
    <property type="match status" value="1"/>
</dbReference>
<dbReference type="CDD" id="cd00075">
    <property type="entry name" value="HATPase"/>
    <property type="match status" value="1"/>
</dbReference>
<dbReference type="PROSITE" id="PS50885">
    <property type="entry name" value="HAMP"/>
    <property type="match status" value="1"/>
</dbReference>
<dbReference type="InterPro" id="IPR003660">
    <property type="entry name" value="HAMP_dom"/>
</dbReference>
<keyword evidence="5" id="KW-0808">Transferase</keyword>
<dbReference type="SMART" id="SM00387">
    <property type="entry name" value="HATPase_c"/>
    <property type="match status" value="1"/>
</dbReference>
<dbReference type="GO" id="GO:0016020">
    <property type="term" value="C:membrane"/>
    <property type="evidence" value="ECO:0007669"/>
    <property type="project" value="UniProtKB-SubCell"/>
</dbReference>
<dbReference type="InterPro" id="IPR036097">
    <property type="entry name" value="HisK_dim/P_sf"/>
</dbReference>
<dbReference type="CDD" id="cd00082">
    <property type="entry name" value="HisKA"/>
    <property type="match status" value="1"/>
</dbReference>
<dbReference type="EC" id="2.7.13.3" evidence="3"/>
<evidence type="ECO:0000259" key="13">
    <source>
        <dbReference type="PROSITE" id="PS50885"/>
    </source>
</evidence>
<accession>A0A2U2N3N6</accession>
<keyword evidence="6 11" id="KW-0812">Transmembrane</keyword>
<dbReference type="Proteomes" id="UP000245474">
    <property type="component" value="Unassembled WGS sequence"/>
</dbReference>
<dbReference type="Pfam" id="PF00672">
    <property type="entry name" value="HAMP"/>
    <property type="match status" value="1"/>
</dbReference>
<evidence type="ECO:0000313" key="15">
    <source>
        <dbReference type="Proteomes" id="UP000245474"/>
    </source>
</evidence>
<keyword evidence="15" id="KW-1185">Reference proteome</keyword>
<dbReference type="SUPFAM" id="SSF49344">
    <property type="entry name" value="CBD9-like"/>
    <property type="match status" value="1"/>
</dbReference>
<feature type="region of interest" description="Disordered" evidence="10">
    <location>
        <begin position="212"/>
        <end position="234"/>
    </location>
</feature>
<feature type="region of interest" description="Disordered" evidence="10">
    <location>
        <begin position="407"/>
        <end position="427"/>
    </location>
</feature>
<keyword evidence="8 11" id="KW-1133">Transmembrane helix</keyword>
<organism evidence="14 15">
    <name type="scientific">Sediminicurvatus halobius</name>
    <dbReference type="NCBI Taxonomy" id="2182432"/>
    <lineage>
        <taxon>Bacteria</taxon>
        <taxon>Pseudomonadati</taxon>
        <taxon>Pseudomonadota</taxon>
        <taxon>Gammaproteobacteria</taxon>
        <taxon>Chromatiales</taxon>
        <taxon>Ectothiorhodospiraceae</taxon>
        <taxon>Sediminicurvatus</taxon>
    </lineage>
</organism>
<dbReference type="SUPFAM" id="SSF55874">
    <property type="entry name" value="ATPase domain of HSP90 chaperone/DNA topoisomerase II/histidine kinase"/>
    <property type="match status" value="1"/>
</dbReference>
<evidence type="ECO:0000256" key="11">
    <source>
        <dbReference type="SAM" id="Phobius"/>
    </source>
</evidence>
<evidence type="ECO:0000313" key="14">
    <source>
        <dbReference type="EMBL" id="PWG63693.1"/>
    </source>
</evidence>
<evidence type="ECO:0000256" key="1">
    <source>
        <dbReference type="ARBA" id="ARBA00000085"/>
    </source>
</evidence>
<reference evidence="14 15" key="1">
    <citation type="submission" date="2018-05" db="EMBL/GenBank/DDBJ databases">
        <title>Spiribacter halobius sp. nov., a moderately halophilic bacterium isolated from marine solar saltern.</title>
        <authorList>
            <person name="Zheng W.-S."/>
            <person name="Lu D.-C."/>
            <person name="Du Z.-J."/>
        </authorList>
    </citation>
    <scope>NUCLEOTIDE SEQUENCE [LARGE SCALE GENOMIC DNA]</scope>
    <source>
        <strain evidence="14 15">E85</strain>
    </source>
</reference>
<evidence type="ECO:0000256" key="2">
    <source>
        <dbReference type="ARBA" id="ARBA00004370"/>
    </source>
</evidence>
<comment type="catalytic activity">
    <reaction evidence="1">
        <text>ATP + protein L-histidine = ADP + protein N-phospho-L-histidine.</text>
        <dbReference type="EC" id="2.7.13.3"/>
    </reaction>
</comment>
<dbReference type="RefSeq" id="WP_109677787.1">
    <property type="nucleotide sequence ID" value="NZ_CP086615.1"/>
</dbReference>
<feature type="transmembrane region" description="Helical" evidence="11">
    <location>
        <begin position="369"/>
        <end position="389"/>
    </location>
</feature>
<dbReference type="GO" id="GO:0000155">
    <property type="term" value="F:phosphorelay sensor kinase activity"/>
    <property type="evidence" value="ECO:0007669"/>
    <property type="project" value="InterPro"/>
</dbReference>
<dbReference type="InterPro" id="IPR003661">
    <property type="entry name" value="HisK_dim/P_dom"/>
</dbReference>
<dbReference type="InterPro" id="IPR005467">
    <property type="entry name" value="His_kinase_dom"/>
</dbReference>
<keyword evidence="7 14" id="KW-0418">Kinase</keyword>
<dbReference type="InterPro" id="IPR050428">
    <property type="entry name" value="TCS_sensor_his_kinase"/>
</dbReference>
<keyword evidence="9" id="KW-0902">Two-component regulatory system</keyword>
<dbReference type="PROSITE" id="PS50109">
    <property type="entry name" value="HIS_KIN"/>
    <property type="match status" value="1"/>
</dbReference>
<evidence type="ECO:0000256" key="6">
    <source>
        <dbReference type="ARBA" id="ARBA00022692"/>
    </source>
</evidence>
<dbReference type="PANTHER" id="PTHR45436">
    <property type="entry name" value="SENSOR HISTIDINE KINASE YKOH"/>
    <property type="match status" value="1"/>
</dbReference>
<proteinExistence type="predicted"/>
<evidence type="ECO:0000256" key="7">
    <source>
        <dbReference type="ARBA" id="ARBA00022777"/>
    </source>
</evidence>
<keyword evidence="11" id="KW-0472">Membrane</keyword>
<evidence type="ECO:0000259" key="12">
    <source>
        <dbReference type="PROSITE" id="PS50109"/>
    </source>
</evidence>
<dbReference type="Gene3D" id="1.10.287.130">
    <property type="match status" value="1"/>
</dbReference>
<feature type="domain" description="Histidine kinase" evidence="12">
    <location>
        <begin position="452"/>
        <end position="668"/>
    </location>
</feature>
<dbReference type="AlphaFoldDB" id="A0A2U2N3N6"/>
<evidence type="ECO:0000256" key="3">
    <source>
        <dbReference type="ARBA" id="ARBA00012438"/>
    </source>
</evidence>
<evidence type="ECO:0000256" key="9">
    <source>
        <dbReference type="ARBA" id="ARBA00023012"/>
    </source>
</evidence>
<keyword evidence="4" id="KW-0597">Phosphoprotein</keyword>
<dbReference type="SUPFAM" id="SSF47384">
    <property type="entry name" value="Homodimeric domain of signal transducing histidine kinase"/>
    <property type="match status" value="1"/>
</dbReference>
<evidence type="ECO:0000256" key="8">
    <source>
        <dbReference type="ARBA" id="ARBA00022989"/>
    </source>
</evidence>
<name>A0A2U2N3N6_9GAMM</name>
<evidence type="ECO:0000256" key="5">
    <source>
        <dbReference type="ARBA" id="ARBA00022679"/>
    </source>
</evidence>
<evidence type="ECO:0000256" key="10">
    <source>
        <dbReference type="SAM" id="MobiDB-lite"/>
    </source>
</evidence>
<dbReference type="EMBL" id="QFFI01000009">
    <property type="protein sequence ID" value="PWG63693.1"/>
    <property type="molecule type" value="Genomic_DNA"/>
</dbReference>
<gene>
    <name evidence="14" type="ORF">DEM34_07390</name>
</gene>